<name>A0A0B0HBY7_SOVGS</name>
<dbReference type="SUPFAM" id="SSF48452">
    <property type="entry name" value="TPR-like"/>
    <property type="match status" value="2"/>
</dbReference>
<gene>
    <name evidence="4" type="ORF">JV46_12050</name>
</gene>
<dbReference type="EMBL" id="JRAA01000001">
    <property type="protein sequence ID" value="KHF26580.1"/>
    <property type="molecule type" value="Genomic_DNA"/>
</dbReference>
<dbReference type="InterPro" id="IPR050498">
    <property type="entry name" value="Ycf3"/>
</dbReference>
<keyword evidence="5" id="KW-1185">Reference proteome</keyword>
<dbReference type="Pfam" id="PF07719">
    <property type="entry name" value="TPR_2"/>
    <property type="match status" value="1"/>
</dbReference>
<organism evidence="4 5">
    <name type="scientific">Solemya velum gill symbiont</name>
    <dbReference type="NCBI Taxonomy" id="2340"/>
    <lineage>
        <taxon>Bacteria</taxon>
        <taxon>Pseudomonadati</taxon>
        <taxon>Pseudomonadota</taxon>
        <taxon>Gammaproteobacteria</taxon>
        <taxon>sulfur-oxidizing symbionts</taxon>
    </lineage>
</organism>
<dbReference type="InterPro" id="IPR011990">
    <property type="entry name" value="TPR-like_helical_dom_sf"/>
</dbReference>
<dbReference type="PANTHER" id="PTHR44858:SF1">
    <property type="entry name" value="UDP-N-ACETYLGLUCOSAMINE--PEPTIDE N-ACETYLGLUCOSAMINYLTRANSFERASE SPINDLY-RELATED"/>
    <property type="match status" value="1"/>
</dbReference>
<dbReference type="RefSeq" id="WP_078454151.1">
    <property type="nucleotide sequence ID" value="NZ_JRAA01000001.1"/>
</dbReference>
<dbReference type="STRING" id="2340.JV46_12050"/>
<dbReference type="PROSITE" id="PS50005">
    <property type="entry name" value="TPR"/>
    <property type="match status" value="6"/>
</dbReference>
<dbReference type="Pfam" id="PF13181">
    <property type="entry name" value="TPR_8"/>
    <property type="match status" value="3"/>
</dbReference>
<dbReference type="Proteomes" id="UP000030856">
    <property type="component" value="Unassembled WGS sequence"/>
</dbReference>
<feature type="repeat" description="TPR" evidence="3">
    <location>
        <begin position="142"/>
        <end position="175"/>
    </location>
</feature>
<feature type="repeat" description="TPR" evidence="3">
    <location>
        <begin position="244"/>
        <end position="277"/>
    </location>
</feature>
<dbReference type="PANTHER" id="PTHR44858">
    <property type="entry name" value="TETRATRICOPEPTIDE REPEAT PROTEIN 6"/>
    <property type="match status" value="1"/>
</dbReference>
<dbReference type="InterPro" id="IPR013105">
    <property type="entry name" value="TPR_2"/>
</dbReference>
<accession>A0A0B0HBY7</accession>
<dbReference type="Pfam" id="PF13431">
    <property type="entry name" value="TPR_17"/>
    <property type="match status" value="1"/>
</dbReference>
<proteinExistence type="predicted"/>
<keyword evidence="2 3" id="KW-0802">TPR repeat</keyword>
<dbReference type="Gene3D" id="1.25.40.10">
    <property type="entry name" value="Tetratricopeptide repeat domain"/>
    <property type="match status" value="3"/>
</dbReference>
<dbReference type="InterPro" id="IPR019734">
    <property type="entry name" value="TPR_rpt"/>
</dbReference>
<feature type="repeat" description="TPR" evidence="3">
    <location>
        <begin position="74"/>
        <end position="107"/>
    </location>
</feature>
<dbReference type="SMART" id="SM00028">
    <property type="entry name" value="TPR"/>
    <property type="match status" value="9"/>
</dbReference>
<dbReference type="Pfam" id="PF13469">
    <property type="entry name" value="Sulfotransfer_3"/>
    <property type="match status" value="1"/>
</dbReference>
<dbReference type="Gene3D" id="3.40.50.300">
    <property type="entry name" value="P-loop containing nucleotide triphosphate hydrolases"/>
    <property type="match status" value="1"/>
</dbReference>
<protein>
    <submittedName>
        <fullName evidence="4">Sulfotransferase domain-containing protein</fullName>
    </submittedName>
</protein>
<sequence>MSNPNPQELMAKGIKHAMAGRHNQALKSFDKALRLAPNEPALWFNKGNLLSEMHRLKEALVCFEKTTTIVSNNPQVWFAKGITLERLQRYQDAIDCFDKVLAITPDNPEAWLRKGINFGSLKSYEKALSALDKALSIQPNHPEILFYKGIALRASGQDELAINVFKQAIRVKPDFAEAWCQLGMANMALYKFDTALTSYNKSLALNPDYREALLGKSTSLRRLEKLEDAEKSIQSAISKYPNDSDCYAESGVIQDAKGNYHEAVKNFQKSIRLNPENVLAQHALAMQTKYTEVDSNAAVLERLLQKEDLPDSDKSLLHFGLGYIYQNLEDYDISYQHFEKANKLCALESEHDLAGLSQKVETLLMNFKPELRHQVSGSGYTEDQSILIIGLPRTGKTMLENIIGLSSNTAKTGESAAGILSSTIEKRMPQLNNYTSVSAIQDLDGNQVTETGRESSTSIRELHEISKRVIGTAPNLDLHVGIALLSLPNLKIIHVARNREDNIFEIFTKQFASHAYQYTYNIPDISEKYDSHHKIMSHWKKIFPDSIHTVNFEDLLCDPEMEIKRILEFCDLPYENEYMEYMNSNYSSMPEKAIGVWKHYEKHLKPYF</sequence>
<feature type="repeat" description="TPR" evidence="3">
    <location>
        <begin position="176"/>
        <end position="209"/>
    </location>
</feature>
<dbReference type="AlphaFoldDB" id="A0A0B0HBY7"/>
<dbReference type="SUPFAM" id="SSF52540">
    <property type="entry name" value="P-loop containing nucleoside triphosphate hydrolases"/>
    <property type="match status" value="1"/>
</dbReference>
<keyword evidence="1" id="KW-0677">Repeat</keyword>
<feature type="repeat" description="TPR" evidence="3">
    <location>
        <begin position="108"/>
        <end position="141"/>
    </location>
</feature>
<evidence type="ECO:0000313" key="4">
    <source>
        <dbReference type="EMBL" id="KHF26580.1"/>
    </source>
</evidence>
<evidence type="ECO:0000313" key="5">
    <source>
        <dbReference type="Proteomes" id="UP000030856"/>
    </source>
</evidence>
<evidence type="ECO:0000256" key="1">
    <source>
        <dbReference type="ARBA" id="ARBA00022737"/>
    </source>
</evidence>
<dbReference type="Pfam" id="PF13414">
    <property type="entry name" value="TPR_11"/>
    <property type="match status" value="1"/>
</dbReference>
<dbReference type="InterPro" id="IPR027417">
    <property type="entry name" value="P-loop_NTPase"/>
</dbReference>
<feature type="repeat" description="TPR" evidence="3">
    <location>
        <begin position="6"/>
        <end position="39"/>
    </location>
</feature>
<dbReference type="OrthoDB" id="9766687at2"/>
<comment type="caution">
    <text evidence="4">The sequence shown here is derived from an EMBL/GenBank/DDBJ whole genome shotgun (WGS) entry which is preliminary data.</text>
</comment>
<dbReference type="GO" id="GO:0016740">
    <property type="term" value="F:transferase activity"/>
    <property type="evidence" value="ECO:0007669"/>
    <property type="project" value="UniProtKB-KW"/>
</dbReference>
<dbReference type="eggNOG" id="COG0457">
    <property type="taxonomic scope" value="Bacteria"/>
</dbReference>
<dbReference type="GeneID" id="86991233"/>
<evidence type="ECO:0000256" key="3">
    <source>
        <dbReference type="PROSITE-ProRule" id="PRU00339"/>
    </source>
</evidence>
<reference evidence="4 5" key="1">
    <citation type="journal article" date="2014" name="BMC Genomics">
        <title>The genome of the intracellular bacterium of the coastal bivalve, Solemya velum: a blueprint for thriving in and out of symbiosis.</title>
        <authorList>
            <person name="Dmytrenko O."/>
            <person name="Russell S.L."/>
            <person name="Loo W.T."/>
            <person name="Fontanez K.M."/>
            <person name="Liao L."/>
            <person name="Roeselers G."/>
            <person name="Sharma R."/>
            <person name="Stewart F.J."/>
            <person name="Newton I.L."/>
            <person name="Woyke T."/>
            <person name="Wu D."/>
            <person name="Lang J.M."/>
            <person name="Eisen J.A."/>
            <person name="Cavanaugh C.M."/>
        </authorList>
    </citation>
    <scope>NUCLEOTIDE SEQUENCE [LARGE SCALE GENOMIC DNA]</scope>
    <source>
        <strain evidence="4 5">WH</strain>
    </source>
</reference>
<keyword evidence="4" id="KW-0808">Transferase</keyword>
<evidence type="ECO:0000256" key="2">
    <source>
        <dbReference type="ARBA" id="ARBA00022803"/>
    </source>
</evidence>